<name>A0ABW2HMG4_9ACTN</name>
<organism evidence="2 3">
    <name type="scientific">Paractinoplanes rhizophilus</name>
    <dbReference type="NCBI Taxonomy" id="1416877"/>
    <lineage>
        <taxon>Bacteria</taxon>
        <taxon>Bacillati</taxon>
        <taxon>Actinomycetota</taxon>
        <taxon>Actinomycetes</taxon>
        <taxon>Micromonosporales</taxon>
        <taxon>Micromonosporaceae</taxon>
        <taxon>Paractinoplanes</taxon>
    </lineage>
</organism>
<dbReference type="Proteomes" id="UP001596548">
    <property type="component" value="Unassembled WGS sequence"/>
</dbReference>
<dbReference type="RefSeq" id="WP_378964494.1">
    <property type="nucleotide sequence ID" value="NZ_JBHTBJ010000001.1"/>
</dbReference>
<keyword evidence="1" id="KW-1133">Transmembrane helix</keyword>
<reference evidence="3" key="1">
    <citation type="journal article" date="2019" name="Int. J. Syst. Evol. Microbiol.">
        <title>The Global Catalogue of Microorganisms (GCM) 10K type strain sequencing project: providing services to taxonomists for standard genome sequencing and annotation.</title>
        <authorList>
            <consortium name="The Broad Institute Genomics Platform"/>
            <consortium name="The Broad Institute Genome Sequencing Center for Infectious Disease"/>
            <person name="Wu L."/>
            <person name="Ma J."/>
        </authorList>
    </citation>
    <scope>NUCLEOTIDE SEQUENCE [LARGE SCALE GENOMIC DNA]</scope>
    <source>
        <strain evidence="3">XZYJT-10</strain>
    </source>
</reference>
<accession>A0ABW2HMG4</accession>
<gene>
    <name evidence="2" type="ORF">ACFQS1_03455</name>
</gene>
<protein>
    <submittedName>
        <fullName evidence="2">Uncharacterized protein</fullName>
    </submittedName>
</protein>
<feature type="transmembrane region" description="Helical" evidence="1">
    <location>
        <begin position="35"/>
        <end position="55"/>
    </location>
</feature>
<comment type="caution">
    <text evidence="2">The sequence shown here is derived from an EMBL/GenBank/DDBJ whole genome shotgun (WGS) entry which is preliminary data.</text>
</comment>
<evidence type="ECO:0000313" key="2">
    <source>
        <dbReference type="EMBL" id="MFC7273029.1"/>
    </source>
</evidence>
<sequence length="71" mass="7347">MRGNVFPRARVAKRISPDQPPCSCGALLGAVGGRWLLIISGLGVTATLALVGPLLSRALSPDRRNPATVIA</sequence>
<keyword evidence="3" id="KW-1185">Reference proteome</keyword>
<evidence type="ECO:0000313" key="3">
    <source>
        <dbReference type="Proteomes" id="UP001596548"/>
    </source>
</evidence>
<dbReference type="EMBL" id="JBHTBJ010000001">
    <property type="protein sequence ID" value="MFC7273029.1"/>
    <property type="molecule type" value="Genomic_DNA"/>
</dbReference>
<keyword evidence="1" id="KW-0812">Transmembrane</keyword>
<keyword evidence="1" id="KW-0472">Membrane</keyword>
<proteinExistence type="predicted"/>
<evidence type="ECO:0000256" key="1">
    <source>
        <dbReference type="SAM" id="Phobius"/>
    </source>
</evidence>